<sequence length="191" mass="21462">MAGIATSRATKFSRLKRLSRRGGHPQQRGHQRHLLDLFAEEPLHELLAEVVAFVAGRGGQPADLLGDGTLLVKRQRQRLCRGVEPVADGAHTGDFDTEIAVEQMLYQHHRVISLLHRLPVEVVRKLRQMSVVEINRNRNILLGSSEFVVNLLLQQCVEFRFGYIPLSHTSHVTAAQRRLSCKVILTEASVP</sequence>
<dbReference type="AlphaFoldDB" id="X8CLV9"/>
<feature type="region of interest" description="Disordered" evidence="1">
    <location>
        <begin position="1"/>
        <end position="31"/>
    </location>
</feature>
<organism evidence="2">
    <name type="scientific">Mycobacterium xenopi 4042</name>
    <dbReference type="NCBI Taxonomy" id="1299334"/>
    <lineage>
        <taxon>Bacteria</taxon>
        <taxon>Bacillati</taxon>
        <taxon>Actinomycetota</taxon>
        <taxon>Actinomycetes</taxon>
        <taxon>Mycobacteriales</taxon>
        <taxon>Mycobacteriaceae</taxon>
        <taxon>Mycobacterium</taxon>
    </lineage>
</organism>
<proteinExistence type="predicted"/>
<name>X8CLV9_MYCXE</name>
<evidence type="ECO:0000313" key="2">
    <source>
        <dbReference type="EMBL" id="EUA56791.1"/>
    </source>
</evidence>
<protein>
    <submittedName>
        <fullName evidence="2">Uncharacterized protein</fullName>
    </submittedName>
</protein>
<feature type="compositionally biased region" description="Basic residues" evidence="1">
    <location>
        <begin position="11"/>
        <end position="31"/>
    </location>
</feature>
<evidence type="ECO:0000256" key="1">
    <source>
        <dbReference type="SAM" id="MobiDB-lite"/>
    </source>
</evidence>
<accession>X8CLV9</accession>
<reference evidence="2" key="1">
    <citation type="submission" date="2014-01" db="EMBL/GenBank/DDBJ databases">
        <authorList>
            <person name="Brown-Elliot B."/>
            <person name="Wallace R."/>
            <person name="Lenaerts A."/>
            <person name="Ordway D."/>
            <person name="DeGroote M.A."/>
            <person name="Parker T."/>
            <person name="Sizemore C."/>
            <person name="Tallon L.J."/>
            <person name="Sadzewicz L.K."/>
            <person name="Sengamalay N."/>
            <person name="Fraser C.M."/>
            <person name="Hine E."/>
            <person name="Shefchek K.A."/>
            <person name="Das S.P."/>
            <person name="Tettelin H."/>
        </authorList>
    </citation>
    <scope>NUCLEOTIDE SEQUENCE [LARGE SCALE GENOMIC DNA]</scope>
    <source>
        <strain evidence="2">4042</strain>
    </source>
</reference>
<dbReference type="PATRIC" id="fig|1299334.3.peg.2932"/>
<dbReference type="EMBL" id="JAOB01000029">
    <property type="protein sequence ID" value="EUA56791.1"/>
    <property type="molecule type" value="Genomic_DNA"/>
</dbReference>
<comment type="caution">
    <text evidence="2">The sequence shown here is derived from an EMBL/GenBank/DDBJ whole genome shotgun (WGS) entry which is preliminary data.</text>
</comment>
<gene>
    <name evidence="2" type="ORF">I553_8845</name>
</gene>